<name>A0ABP4CCG6_9ACTN</name>
<organism evidence="2 3">
    <name type="scientific">Actinocorallia libanotica</name>
    <dbReference type="NCBI Taxonomy" id="46162"/>
    <lineage>
        <taxon>Bacteria</taxon>
        <taxon>Bacillati</taxon>
        <taxon>Actinomycetota</taxon>
        <taxon>Actinomycetes</taxon>
        <taxon>Streptosporangiales</taxon>
        <taxon>Thermomonosporaceae</taxon>
        <taxon>Actinocorallia</taxon>
    </lineage>
</organism>
<keyword evidence="3" id="KW-1185">Reference proteome</keyword>
<accession>A0ABP4CCG6</accession>
<evidence type="ECO:0000256" key="1">
    <source>
        <dbReference type="SAM" id="MobiDB-lite"/>
    </source>
</evidence>
<evidence type="ECO:0000313" key="2">
    <source>
        <dbReference type="EMBL" id="GAA0965415.1"/>
    </source>
</evidence>
<dbReference type="RefSeq" id="WP_344245469.1">
    <property type="nucleotide sequence ID" value="NZ_BAAAHH010000038.1"/>
</dbReference>
<gene>
    <name evidence="2" type="ORF">GCM10009550_65540</name>
</gene>
<feature type="region of interest" description="Disordered" evidence="1">
    <location>
        <begin position="1"/>
        <end position="36"/>
    </location>
</feature>
<comment type="caution">
    <text evidence="2">The sequence shown here is derived from an EMBL/GenBank/DDBJ whole genome shotgun (WGS) entry which is preliminary data.</text>
</comment>
<protein>
    <submittedName>
        <fullName evidence="2">Uncharacterized protein</fullName>
    </submittedName>
</protein>
<dbReference type="EMBL" id="BAAAHH010000038">
    <property type="protein sequence ID" value="GAA0965415.1"/>
    <property type="molecule type" value="Genomic_DNA"/>
</dbReference>
<sequence length="241" mass="26895">MTDDFNPIEHASRSAEQALNAHERTSTGSTPAPADEPWWRQARLTTLLRDLAHYADAHDLDFDDALREARTWHRTDLAEQIRYRPGDEVAIYDTPHQGIITAITSSRGTQRYEVRIIGKPDRRLLTSADLAPAFAFPALTIDGFRLLTAAAAEQAFRHNIARTLQAPTPECTRNCHRLADALSTWSGVPRDELYLNVQRAASPHPAHLARQSYPEPNIDPTPTAVHHIPPAVRATLKGPTR</sequence>
<evidence type="ECO:0000313" key="3">
    <source>
        <dbReference type="Proteomes" id="UP001500665"/>
    </source>
</evidence>
<dbReference type="Proteomes" id="UP001500665">
    <property type="component" value="Unassembled WGS sequence"/>
</dbReference>
<reference evidence="3" key="1">
    <citation type="journal article" date="2019" name="Int. J. Syst. Evol. Microbiol.">
        <title>The Global Catalogue of Microorganisms (GCM) 10K type strain sequencing project: providing services to taxonomists for standard genome sequencing and annotation.</title>
        <authorList>
            <consortium name="The Broad Institute Genomics Platform"/>
            <consortium name="The Broad Institute Genome Sequencing Center for Infectious Disease"/>
            <person name="Wu L."/>
            <person name="Ma J."/>
        </authorList>
    </citation>
    <scope>NUCLEOTIDE SEQUENCE [LARGE SCALE GENOMIC DNA]</scope>
    <source>
        <strain evidence="3">JCM 10696</strain>
    </source>
</reference>
<proteinExistence type="predicted"/>